<protein>
    <recommendedName>
        <fullName evidence="4">Peptidase C39-like domain-containing protein</fullName>
    </recommendedName>
</protein>
<dbReference type="EMBL" id="JAGGLV010000006">
    <property type="protein sequence ID" value="MBP2112062.1"/>
    <property type="molecule type" value="Genomic_DNA"/>
</dbReference>
<gene>
    <name evidence="2" type="ORF">J2Z70_002216</name>
</gene>
<organism evidence="2 3">
    <name type="scientific">Paenibacillus silagei</name>
    <dbReference type="NCBI Taxonomy" id="1670801"/>
    <lineage>
        <taxon>Bacteria</taxon>
        <taxon>Bacillati</taxon>
        <taxon>Bacillota</taxon>
        <taxon>Bacilli</taxon>
        <taxon>Bacillales</taxon>
        <taxon>Paenibacillaceae</taxon>
        <taxon>Paenibacillus</taxon>
    </lineage>
</organism>
<feature type="chain" id="PRO_5046778288" description="Peptidase C39-like domain-containing protein" evidence="1">
    <location>
        <begin position="24"/>
        <end position="186"/>
    </location>
</feature>
<proteinExistence type="predicted"/>
<evidence type="ECO:0000256" key="1">
    <source>
        <dbReference type="SAM" id="SignalP"/>
    </source>
</evidence>
<sequence>MKKMKLKSLSILFSSIISASLFAGSVYAASGARIHDVTSQVQQGSYLCWAAVSSMAGQYLGKSSATQQNIVKAAKGIYMDTAGTVYDAQAGLAAYGVSSSASLSVPSYNSLVSNIDNYSNVLAFTSKAGSSIGHAFVVKGYYYNTTNNIQNLYYIDPADGSSNVQGYSTFKSNSTYKWVNTVNNIN</sequence>
<accession>A0ABS4NRU1</accession>
<comment type="caution">
    <text evidence="2">The sequence shown here is derived from an EMBL/GenBank/DDBJ whole genome shotgun (WGS) entry which is preliminary data.</text>
</comment>
<dbReference type="Pfam" id="PF12385">
    <property type="entry name" value="Peptidase_C70"/>
    <property type="match status" value="1"/>
</dbReference>
<keyword evidence="1" id="KW-0732">Signal</keyword>
<evidence type="ECO:0000313" key="2">
    <source>
        <dbReference type="EMBL" id="MBP2112062.1"/>
    </source>
</evidence>
<name>A0ABS4NRU1_9BACL</name>
<feature type="signal peptide" evidence="1">
    <location>
        <begin position="1"/>
        <end position="23"/>
    </location>
</feature>
<dbReference type="InterPro" id="IPR022118">
    <property type="entry name" value="Peptidase_C70_AvrRpt2"/>
</dbReference>
<evidence type="ECO:0000313" key="3">
    <source>
        <dbReference type="Proteomes" id="UP000773462"/>
    </source>
</evidence>
<evidence type="ECO:0008006" key="4">
    <source>
        <dbReference type="Google" id="ProtNLM"/>
    </source>
</evidence>
<reference evidence="2 3" key="1">
    <citation type="submission" date="2021-03" db="EMBL/GenBank/DDBJ databases">
        <title>Genomic Encyclopedia of Type Strains, Phase IV (KMG-IV): sequencing the most valuable type-strain genomes for metagenomic binning, comparative biology and taxonomic classification.</title>
        <authorList>
            <person name="Goeker M."/>
        </authorList>
    </citation>
    <scope>NUCLEOTIDE SEQUENCE [LARGE SCALE GENOMIC DNA]</scope>
    <source>
        <strain evidence="2 3">DSM 101953</strain>
    </source>
</reference>
<keyword evidence="3" id="KW-1185">Reference proteome</keyword>
<dbReference type="Proteomes" id="UP000773462">
    <property type="component" value="Unassembled WGS sequence"/>
</dbReference>